<keyword evidence="4" id="KW-0436">Ligase</keyword>
<dbReference type="PANTHER" id="PTHR12281:SF31">
    <property type="entry name" value="DCN1-LIKE PROTEIN 3"/>
    <property type="match status" value="1"/>
</dbReference>
<protein>
    <recommendedName>
        <fullName evidence="2">Defective in cullin neddylation protein</fullName>
    </recommendedName>
</protein>
<keyword evidence="5" id="KW-1185">Reference proteome</keyword>
<dbReference type="Gene3D" id="1.10.238.10">
    <property type="entry name" value="EF-hand"/>
    <property type="match status" value="1"/>
</dbReference>
<dbReference type="Gene3D" id="1.10.238.200">
    <property type="entry name" value="Cullin, PONY binding domain"/>
    <property type="match status" value="1"/>
</dbReference>
<evidence type="ECO:0000256" key="2">
    <source>
        <dbReference type="RuleBase" id="RU410713"/>
    </source>
</evidence>
<dbReference type="Pfam" id="PF03556">
    <property type="entry name" value="Cullin_binding"/>
    <property type="match status" value="1"/>
</dbReference>
<dbReference type="InterPro" id="IPR009060">
    <property type="entry name" value="UBA-like_sf"/>
</dbReference>
<dbReference type="EMBL" id="JASJQH010000218">
    <property type="protein sequence ID" value="KAK9765849.1"/>
    <property type="molecule type" value="Genomic_DNA"/>
</dbReference>
<dbReference type="Pfam" id="PF14555">
    <property type="entry name" value="UBA_4"/>
    <property type="match status" value="1"/>
</dbReference>
<evidence type="ECO:0000259" key="3">
    <source>
        <dbReference type="PROSITE" id="PS51229"/>
    </source>
</evidence>
<feature type="domain" description="DCUN1" evidence="3">
    <location>
        <begin position="63"/>
        <end position="250"/>
    </location>
</feature>
<evidence type="ECO:0000256" key="1">
    <source>
        <dbReference type="ARBA" id="ARBA00022786"/>
    </source>
</evidence>
<accession>A0ABR2WWK3</accession>
<dbReference type="InterPro" id="IPR042460">
    <property type="entry name" value="DCN1-like_PONY"/>
</dbReference>
<dbReference type="PROSITE" id="PS51229">
    <property type="entry name" value="DCUN1"/>
    <property type="match status" value="1"/>
</dbReference>
<dbReference type="Gene3D" id="1.10.8.10">
    <property type="entry name" value="DNA helicase RuvA subunit, C-terminal domain"/>
    <property type="match status" value="1"/>
</dbReference>
<evidence type="ECO:0000313" key="4">
    <source>
        <dbReference type="EMBL" id="KAK9765849.1"/>
    </source>
</evidence>
<sequence>MNFTKRTQQSEKIKIFMSFTNASEKAARESLEAFDWNVQSAVDGYFGGSIPSDNMNSHNSNPINYQYLSDVFEEYKDSDEDAILVEGTEKYCNDLEVDPTDVVMLVVAWHLNSERMCEFKRKDFIEGWATLGCDSLEKMKGVIPKLRAELDDENKFREIYQFTFKFSRSENQKSLPLDIAVPLWQLLFEGRYKHLDVWLQFVQENHGKAISKDTWNLFLDFVKSFPSDFSGHDMEGAWPVLIDEFVEYAQQH</sequence>
<comment type="function">
    <text evidence="2">Neddylation of cullins play an essential role in the regulation of SCF-type complexes activity.</text>
</comment>
<evidence type="ECO:0000313" key="5">
    <source>
        <dbReference type="Proteomes" id="UP001479436"/>
    </source>
</evidence>
<proteinExistence type="predicted"/>
<reference evidence="4 5" key="1">
    <citation type="submission" date="2023-04" db="EMBL/GenBank/DDBJ databases">
        <title>Genome of Basidiobolus ranarum AG-B5.</title>
        <authorList>
            <person name="Stajich J.E."/>
            <person name="Carter-House D."/>
            <person name="Gryganskyi A."/>
        </authorList>
    </citation>
    <scope>NUCLEOTIDE SEQUENCE [LARGE SCALE GENOMIC DNA]</scope>
    <source>
        <strain evidence="4 5">AG-B5</strain>
    </source>
</reference>
<dbReference type="GO" id="GO:0016874">
    <property type="term" value="F:ligase activity"/>
    <property type="evidence" value="ECO:0007669"/>
    <property type="project" value="UniProtKB-KW"/>
</dbReference>
<dbReference type="Proteomes" id="UP001479436">
    <property type="component" value="Unassembled WGS sequence"/>
</dbReference>
<dbReference type="PANTHER" id="PTHR12281">
    <property type="entry name" value="RP42 RELATED"/>
    <property type="match status" value="1"/>
</dbReference>
<gene>
    <name evidence="4" type="primary">DCN1_3</name>
    <name evidence="4" type="ORF">K7432_005489</name>
</gene>
<keyword evidence="1" id="KW-0833">Ubl conjugation pathway</keyword>
<dbReference type="InterPro" id="IPR014764">
    <property type="entry name" value="DCN-prot"/>
</dbReference>
<dbReference type="InterPro" id="IPR005176">
    <property type="entry name" value="PONY_dom"/>
</dbReference>
<organism evidence="4 5">
    <name type="scientific">Basidiobolus ranarum</name>
    <dbReference type="NCBI Taxonomy" id="34480"/>
    <lineage>
        <taxon>Eukaryota</taxon>
        <taxon>Fungi</taxon>
        <taxon>Fungi incertae sedis</taxon>
        <taxon>Zoopagomycota</taxon>
        <taxon>Entomophthoromycotina</taxon>
        <taxon>Basidiobolomycetes</taxon>
        <taxon>Basidiobolales</taxon>
        <taxon>Basidiobolaceae</taxon>
        <taxon>Basidiobolus</taxon>
    </lineage>
</organism>
<comment type="caution">
    <text evidence="4">The sequence shown here is derived from an EMBL/GenBank/DDBJ whole genome shotgun (WGS) entry which is preliminary data.</text>
</comment>
<name>A0ABR2WWK3_9FUNG</name>
<dbReference type="SUPFAM" id="SSF46934">
    <property type="entry name" value="UBA-like"/>
    <property type="match status" value="1"/>
</dbReference>